<sequence length="451" mass="46776">MKKILTVASVCAIALASCNKDNVGPNSDLNAGLPNKPQATIPTDAAGIITKTTLSADTVWKIDGVAFVRPGATLTIQAGTFITSGVTKAYNDQITGLTHNIKGVLVVPKTAKLIANGTAAAPIVFTSPNAGGSRNPGDFGGVVLLGNATTNQAATKRIEGIPQPVGVDVSYGGTNAADNSGSLKYVRIEFAGYNLTADNEINGLTLGGVGTGTTLENIQVSWGKDDGFEFFGGTVNAKYLVALSNDDDDFDFDHGYTGTIQYALSLKDPNSTNSTSSGSSDSNGLESDNEGTAPYAATPKTRPVLKNFTFLGIKDATIAGTKLKFGNRWRRASEYDIQNSIIAGYATGAAFQDGATGTFTGNVVHAYSAAFSGATPAGNQTNVSTDAAAYLKLAGGANIFYPTASLFNPVFLRPLSTSPAYGNGTTTYSGAFHPTTAPWTATWTQFDPKNY</sequence>
<dbReference type="PANTHER" id="PTHR41339:SF1">
    <property type="entry name" value="SECRETED PROTEIN"/>
    <property type="match status" value="1"/>
</dbReference>
<feature type="region of interest" description="Disordered" evidence="1">
    <location>
        <begin position="269"/>
        <end position="298"/>
    </location>
</feature>
<keyword evidence="3" id="KW-1185">Reference proteome</keyword>
<dbReference type="AlphaFoldDB" id="A0A420FAW4"/>
<evidence type="ECO:0000313" key="2">
    <source>
        <dbReference type="EMBL" id="RKF30001.1"/>
    </source>
</evidence>
<dbReference type="PANTHER" id="PTHR41339">
    <property type="entry name" value="LIPL48"/>
    <property type="match status" value="1"/>
</dbReference>
<reference evidence="2 3" key="1">
    <citation type="submission" date="2016-07" db="EMBL/GenBank/DDBJ databases">
        <title>Genome analysis of Sphingobacterium siyangense T12B17.</title>
        <authorList>
            <person name="Xu D."/>
            <person name="Su Y."/>
            <person name="Zheng S."/>
        </authorList>
    </citation>
    <scope>NUCLEOTIDE SEQUENCE [LARGE SCALE GENOMIC DNA]</scope>
    <source>
        <strain evidence="2 3">T12B17</strain>
    </source>
</reference>
<evidence type="ECO:0008006" key="4">
    <source>
        <dbReference type="Google" id="ProtNLM"/>
    </source>
</evidence>
<dbReference type="EMBL" id="MCAQ01000030">
    <property type="protein sequence ID" value="RKF30001.1"/>
    <property type="molecule type" value="Genomic_DNA"/>
</dbReference>
<accession>A0A420FAW4</accession>
<evidence type="ECO:0000313" key="3">
    <source>
        <dbReference type="Proteomes" id="UP000286402"/>
    </source>
</evidence>
<dbReference type="Proteomes" id="UP000286402">
    <property type="component" value="Unassembled WGS sequence"/>
</dbReference>
<gene>
    <name evidence="2" type="ORF">BCY89_19495</name>
</gene>
<feature type="compositionally biased region" description="Low complexity" evidence="1">
    <location>
        <begin position="270"/>
        <end position="286"/>
    </location>
</feature>
<evidence type="ECO:0000256" key="1">
    <source>
        <dbReference type="SAM" id="MobiDB-lite"/>
    </source>
</evidence>
<protein>
    <recommendedName>
        <fullName evidence="4">T9SS C-terminal target domain-containing protein</fullName>
    </recommendedName>
</protein>
<proteinExistence type="predicted"/>
<dbReference type="RefSeq" id="WP_120336546.1">
    <property type="nucleotide sequence ID" value="NZ_CP070350.1"/>
</dbReference>
<name>A0A420FAW4_9SPHI</name>
<dbReference type="PROSITE" id="PS51257">
    <property type="entry name" value="PROKAR_LIPOPROTEIN"/>
    <property type="match status" value="1"/>
</dbReference>
<comment type="caution">
    <text evidence="2">The sequence shown here is derived from an EMBL/GenBank/DDBJ whole genome shotgun (WGS) entry which is preliminary data.</text>
</comment>
<organism evidence="2 3">
    <name type="scientific">Sphingobacterium siyangense</name>
    <dbReference type="NCBI Taxonomy" id="459529"/>
    <lineage>
        <taxon>Bacteria</taxon>
        <taxon>Pseudomonadati</taxon>
        <taxon>Bacteroidota</taxon>
        <taxon>Sphingobacteriia</taxon>
        <taxon>Sphingobacteriales</taxon>
        <taxon>Sphingobacteriaceae</taxon>
        <taxon>Sphingobacterium</taxon>
    </lineage>
</organism>